<feature type="transmembrane region" description="Helical" evidence="1">
    <location>
        <begin position="12"/>
        <end position="30"/>
    </location>
</feature>
<reference evidence="2 3" key="1">
    <citation type="submission" date="2024-04" db="EMBL/GenBank/DDBJ databases">
        <title>Luteolibacter sp. isolated from soil.</title>
        <authorList>
            <person name="An J."/>
        </authorList>
    </citation>
    <scope>NUCLEOTIDE SEQUENCE [LARGE SCALE GENOMIC DNA]</scope>
    <source>
        <strain evidence="2 3">Y139</strain>
    </source>
</reference>
<evidence type="ECO:0000256" key="1">
    <source>
        <dbReference type="SAM" id="Phobius"/>
    </source>
</evidence>
<organism evidence="2 3">
    <name type="scientific">Luteolibacter soli</name>
    <dbReference type="NCBI Taxonomy" id="3135280"/>
    <lineage>
        <taxon>Bacteria</taxon>
        <taxon>Pseudomonadati</taxon>
        <taxon>Verrucomicrobiota</taxon>
        <taxon>Verrucomicrobiia</taxon>
        <taxon>Verrucomicrobiales</taxon>
        <taxon>Verrucomicrobiaceae</taxon>
        <taxon>Luteolibacter</taxon>
    </lineage>
</organism>
<gene>
    <name evidence="2" type="ORF">WKV53_17995</name>
</gene>
<proteinExistence type="predicted"/>
<accession>A0ABU9AXC3</accession>
<feature type="transmembrane region" description="Helical" evidence="1">
    <location>
        <begin position="219"/>
        <end position="237"/>
    </location>
</feature>
<keyword evidence="3" id="KW-1185">Reference proteome</keyword>
<sequence length="265" mass="29512">MSHAGILDVVPVWVFFIFVALIAIVPIEVGQRLGARRRRKEDHESEGPVSSVVGATLGLLGFMVALTVGSTTARFDARKEAIIDGVNAIETAYRNSALLPEPHRSECRQLLRDYTAVRIQMPALFGDPDHLRALDAQVRKLQRSLWSHAEELARVDRSSEIYALFTASLNEVDQLYNKRIIMGSQHRIPFLVWVVLFIVTIITMLGVGFHFGLAGSRSLTANLMLALTFALVISLIFDLDQPGKGWVNVSQQPMDELNERLHAAE</sequence>
<evidence type="ECO:0000313" key="3">
    <source>
        <dbReference type="Proteomes" id="UP001371305"/>
    </source>
</evidence>
<keyword evidence="1" id="KW-0812">Transmembrane</keyword>
<dbReference type="EMBL" id="JBBUKT010000007">
    <property type="protein sequence ID" value="MEK7952409.1"/>
    <property type="molecule type" value="Genomic_DNA"/>
</dbReference>
<dbReference type="InterPro" id="IPR025333">
    <property type="entry name" value="DUF4239"/>
</dbReference>
<keyword evidence="1" id="KW-0472">Membrane</keyword>
<evidence type="ECO:0008006" key="4">
    <source>
        <dbReference type="Google" id="ProtNLM"/>
    </source>
</evidence>
<dbReference type="RefSeq" id="WP_341406166.1">
    <property type="nucleotide sequence ID" value="NZ_JBBUKT010000007.1"/>
</dbReference>
<protein>
    <recommendedName>
        <fullName evidence="4">DUF4239 domain-containing protein</fullName>
    </recommendedName>
</protein>
<name>A0ABU9AXC3_9BACT</name>
<feature type="transmembrane region" description="Helical" evidence="1">
    <location>
        <begin position="188"/>
        <end position="213"/>
    </location>
</feature>
<dbReference type="Proteomes" id="UP001371305">
    <property type="component" value="Unassembled WGS sequence"/>
</dbReference>
<keyword evidence="1" id="KW-1133">Transmembrane helix</keyword>
<evidence type="ECO:0000313" key="2">
    <source>
        <dbReference type="EMBL" id="MEK7952409.1"/>
    </source>
</evidence>
<comment type="caution">
    <text evidence="2">The sequence shown here is derived from an EMBL/GenBank/DDBJ whole genome shotgun (WGS) entry which is preliminary data.</text>
</comment>
<dbReference type="Pfam" id="PF14023">
    <property type="entry name" value="Bestrophin-like"/>
    <property type="match status" value="1"/>
</dbReference>